<keyword evidence="4" id="KW-0460">Magnesium</keyword>
<dbReference type="Gene3D" id="3.30.460.10">
    <property type="entry name" value="Beta Polymerase, domain 2"/>
    <property type="match status" value="1"/>
</dbReference>
<feature type="compositionally biased region" description="Basic and acidic residues" evidence="5">
    <location>
        <begin position="110"/>
        <end position="150"/>
    </location>
</feature>
<dbReference type="GO" id="GO:0005730">
    <property type="term" value="C:nucleolus"/>
    <property type="evidence" value="ECO:0007669"/>
    <property type="project" value="TreeGrafter"/>
</dbReference>
<dbReference type="SUPFAM" id="SSF81301">
    <property type="entry name" value="Nucleotidyltransferase"/>
    <property type="match status" value="1"/>
</dbReference>
<dbReference type="GO" id="GO:0010605">
    <property type="term" value="P:negative regulation of macromolecule metabolic process"/>
    <property type="evidence" value="ECO:0007669"/>
    <property type="project" value="UniProtKB-ARBA"/>
</dbReference>
<evidence type="ECO:0000256" key="3">
    <source>
        <dbReference type="ARBA" id="ARBA00022723"/>
    </source>
</evidence>
<feature type="compositionally biased region" description="Acidic residues" evidence="5">
    <location>
        <begin position="848"/>
        <end position="862"/>
    </location>
</feature>
<evidence type="ECO:0000256" key="2">
    <source>
        <dbReference type="ARBA" id="ARBA00012388"/>
    </source>
</evidence>
<gene>
    <name evidence="8" type="ORF">PAXINDRAFT_102356</name>
</gene>
<dbReference type="GO" id="GO:0043634">
    <property type="term" value="P:polyadenylation-dependent ncRNA catabolic process"/>
    <property type="evidence" value="ECO:0007669"/>
    <property type="project" value="TreeGrafter"/>
</dbReference>
<feature type="compositionally biased region" description="Basic and acidic residues" evidence="5">
    <location>
        <begin position="11"/>
        <end position="43"/>
    </location>
</feature>
<evidence type="ECO:0000256" key="1">
    <source>
        <dbReference type="ARBA" id="ARBA00008593"/>
    </source>
</evidence>
<sequence>MDSQSSKPSSSRRDRYRDRERKKSRDKDRDNYRSRNRDRDHDRGRNRHDRPRSTSPAEPSSKRQRTSASRKGKEPVRNGDRELGEVEVKVSEIGDDFIPLGVSDNEATPSEEKRRSEKTRQEEKGAEREWDRGKTTRQDRDEESPGTKRKYELVFDEEDDWAYRRSQRYERPVARMAPWVSQVDWDSCRNVGEMLHREVEAFVKYMSPTPVEDEIRGLVIQLVSNAITSAFPDARILPFGSYETKLYLPSGDIDLVIDSDSMAYSNKVNVLHALANTLKRAGITSKVSVISRAKVPIVKFVTHFGRLNVDISVNQGNGVAAGQIINGFLNDMPGCGFALRSLVIIAKAFLSQRGMNEVFSGGLGSYSIVCLAVNFLQMHPKIRRGEIEAEKNLGVLVMEFFELYGCYFNYEEVGVSIRNGGSYFNKRQRGWYDSMKNHLLSIEDPTDPANDISKGSYGINKVRQTLAGAYGIMQAAAFLRAGILSSRREGHSYPLRKGTNPEDMSILSSILGVTQETINNRRLLQEVYDKGSLHQFLGNGVAAGQIINGFLNDMPGCGFALRSLVIIAKAFLSQRGMNEVFSGGLGSYSIVCLAVNFLQMHPKIRRGEIEAEKNLGVLVMEFFELYGCYFNYEEVGVSIRNGGSYFNKRQRGWYDSMKNHLLSIEDPTDPANDISKGSYGINKVRQTLAGAYGIMQAAAFLRAGILSSRREGHSYPLRKGTNPEDMSILSSILGVTQETINNRRLLQEVYDKGSLHQFLGVSPKASVVTVNVPDNHQIKGDSLVGASSVQEAWDGADQTLDSDDDHRNGITKQEDPEDTSRYHIQERQTSQGRSNGESRFSALATYTTDEDDDEEELSEDELEHQAYDIESDADDRKSRMSRRRSYWLSKASGHGETLGEDDEESS</sequence>
<proteinExistence type="inferred from homology"/>
<dbReference type="Gene3D" id="1.10.1410.10">
    <property type="match status" value="2"/>
</dbReference>
<dbReference type="GO" id="GO:0003729">
    <property type="term" value="F:mRNA binding"/>
    <property type="evidence" value="ECO:0007669"/>
    <property type="project" value="TreeGrafter"/>
</dbReference>
<dbReference type="SUPFAM" id="SSF81631">
    <property type="entry name" value="PAP/OAS1 substrate-binding domain"/>
    <property type="match status" value="2"/>
</dbReference>
<feature type="domain" description="PAP-associated" evidence="6">
    <location>
        <begin position="614"/>
        <end position="672"/>
    </location>
</feature>
<feature type="compositionally biased region" description="Basic and acidic residues" evidence="5">
    <location>
        <begin position="804"/>
        <end position="826"/>
    </location>
</feature>
<reference evidence="8 9" key="1">
    <citation type="submission" date="2014-06" db="EMBL/GenBank/DDBJ databases">
        <authorList>
            <consortium name="DOE Joint Genome Institute"/>
            <person name="Kuo A."/>
            <person name="Kohler A."/>
            <person name="Nagy L.G."/>
            <person name="Floudas D."/>
            <person name="Copeland A."/>
            <person name="Barry K.W."/>
            <person name="Cichocki N."/>
            <person name="Veneault-Fourrey C."/>
            <person name="LaButti K."/>
            <person name="Lindquist E.A."/>
            <person name="Lipzen A."/>
            <person name="Lundell T."/>
            <person name="Morin E."/>
            <person name="Murat C."/>
            <person name="Sun H."/>
            <person name="Tunlid A."/>
            <person name="Henrissat B."/>
            <person name="Grigoriev I.V."/>
            <person name="Hibbett D.S."/>
            <person name="Martin F."/>
            <person name="Nordberg H.P."/>
            <person name="Cantor M.N."/>
            <person name="Hua S.X."/>
        </authorList>
    </citation>
    <scope>NUCLEOTIDE SEQUENCE [LARGE SCALE GENOMIC DNA]</scope>
    <source>
        <strain evidence="8 9">ATCC 200175</strain>
    </source>
</reference>
<evidence type="ECO:0000256" key="5">
    <source>
        <dbReference type="SAM" id="MobiDB-lite"/>
    </source>
</evidence>
<feature type="region of interest" description="Disordered" evidence="5">
    <location>
        <begin position="1"/>
        <end position="150"/>
    </location>
</feature>
<organism evidence="8 9">
    <name type="scientific">Paxillus involutus ATCC 200175</name>
    <dbReference type="NCBI Taxonomy" id="664439"/>
    <lineage>
        <taxon>Eukaryota</taxon>
        <taxon>Fungi</taxon>
        <taxon>Dikarya</taxon>
        <taxon>Basidiomycota</taxon>
        <taxon>Agaricomycotina</taxon>
        <taxon>Agaricomycetes</taxon>
        <taxon>Agaricomycetidae</taxon>
        <taxon>Boletales</taxon>
        <taxon>Paxilineae</taxon>
        <taxon>Paxillaceae</taxon>
        <taxon>Paxillus</taxon>
    </lineage>
</organism>
<dbReference type="InterPro" id="IPR054708">
    <property type="entry name" value="MTPAP-like_central"/>
</dbReference>
<evidence type="ECO:0000259" key="6">
    <source>
        <dbReference type="Pfam" id="PF03828"/>
    </source>
</evidence>
<protein>
    <recommendedName>
        <fullName evidence="2">polynucleotide adenylyltransferase</fullName>
        <ecNumber evidence="2">2.7.7.19</ecNumber>
    </recommendedName>
</protein>
<dbReference type="HOGENOM" id="CLU_013572_4_0_1"/>
<name>A0A0C9SPK8_PAXIN</name>
<keyword evidence="9" id="KW-1185">Reference proteome</keyword>
<feature type="compositionally biased region" description="Basic and acidic residues" evidence="5">
    <location>
        <begin position="71"/>
        <end position="92"/>
    </location>
</feature>
<dbReference type="AlphaFoldDB" id="A0A0C9SPK8"/>
<dbReference type="Proteomes" id="UP000053647">
    <property type="component" value="Unassembled WGS sequence"/>
</dbReference>
<dbReference type="InterPro" id="IPR002058">
    <property type="entry name" value="PAP_assoc"/>
</dbReference>
<dbReference type="PANTHER" id="PTHR23092">
    <property type="entry name" value="POLY(A) RNA POLYMERASE"/>
    <property type="match status" value="1"/>
</dbReference>
<dbReference type="PANTHER" id="PTHR23092:SF15">
    <property type="entry name" value="INACTIVE NON-CANONICAL POLY(A) RNA POLYMERASE PROTEIN TRF4-2-RELATED"/>
    <property type="match status" value="1"/>
</dbReference>
<dbReference type="Pfam" id="PF22600">
    <property type="entry name" value="MTPAP-like_central"/>
    <property type="match status" value="1"/>
</dbReference>
<dbReference type="InterPro" id="IPR043519">
    <property type="entry name" value="NT_sf"/>
</dbReference>
<comment type="similarity">
    <text evidence="1">Belongs to the DNA polymerase type-B-like family.</text>
</comment>
<accession>A0A0C9SPK8</accession>
<evidence type="ECO:0000313" key="9">
    <source>
        <dbReference type="Proteomes" id="UP000053647"/>
    </source>
</evidence>
<evidence type="ECO:0000256" key="4">
    <source>
        <dbReference type="ARBA" id="ARBA00022842"/>
    </source>
</evidence>
<dbReference type="EC" id="2.7.7.19" evidence="2"/>
<evidence type="ECO:0000313" key="8">
    <source>
        <dbReference type="EMBL" id="KIJ09079.1"/>
    </source>
</evidence>
<dbReference type="OrthoDB" id="273917at2759"/>
<feature type="region of interest" description="Disordered" evidence="5">
    <location>
        <begin position="797"/>
        <end position="906"/>
    </location>
</feature>
<evidence type="ECO:0000259" key="7">
    <source>
        <dbReference type="Pfam" id="PF22600"/>
    </source>
</evidence>
<dbReference type="InterPro" id="IPR045862">
    <property type="entry name" value="Trf4-like"/>
</dbReference>
<keyword evidence="3" id="KW-0479">Metal-binding</keyword>
<dbReference type="EMBL" id="KN819509">
    <property type="protein sequence ID" value="KIJ09079.1"/>
    <property type="molecule type" value="Genomic_DNA"/>
</dbReference>
<dbReference type="CDD" id="cd05402">
    <property type="entry name" value="NT_PAP_TUTase"/>
    <property type="match status" value="1"/>
</dbReference>
<dbReference type="FunFam" id="1.10.1410.10:FF:000003">
    <property type="entry name" value="non-canonical poly(A) RNA polymerase PAPD7"/>
    <property type="match status" value="2"/>
</dbReference>
<dbReference type="GO" id="GO:0046872">
    <property type="term" value="F:metal ion binding"/>
    <property type="evidence" value="ECO:0007669"/>
    <property type="project" value="UniProtKB-KW"/>
</dbReference>
<feature type="compositionally biased region" description="Polar residues" evidence="5">
    <location>
        <begin position="827"/>
        <end position="838"/>
    </location>
</feature>
<reference evidence="9" key="2">
    <citation type="submission" date="2015-01" db="EMBL/GenBank/DDBJ databases">
        <title>Evolutionary Origins and Diversification of the Mycorrhizal Mutualists.</title>
        <authorList>
            <consortium name="DOE Joint Genome Institute"/>
            <consortium name="Mycorrhizal Genomics Consortium"/>
            <person name="Kohler A."/>
            <person name="Kuo A."/>
            <person name="Nagy L.G."/>
            <person name="Floudas D."/>
            <person name="Copeland A."/>
            <person name="Barry K.W."/>
            <person name="Cichocki N."/>
            <person name="Veneault-Fourrey C."/>
            <person name="LaButti K."/>
            <person name="Lindquist E.A."/>
            <person name="Lipzen A."/>
            <person name="Lundell T."/>
            <person name="Morin E."/>
            <person name="Murat C."/>
            <person name="Riley R."/>
            <person name="Ohm R."/>
            <person name="Sun H."/>
            <person name="Tunlid A."/>
            <person name="Henrissat B."/>
            <person name="Grigoriev I.V."/>
            <person name="Hibbett D.S."/>
            <person name="Martin F."/>
        </authorList>
    </citation>
    <scope>NUCLEOTIDE SEQUENCE [LARGE SCALE GENOMIC DNA]</scope>
    <source>
        <strain evidence="9">ATCC 200175</strain>
    </source>
</reference>
<dbReference type="GO" id="GO:0031123">
    <property type="term" value="P:RNA 3'-end processing"/>
    <property type="evidence" value="ECO:0007669"/>
    <property type="project" value="TreeGrafter"/>
</dbReference>
<dbReference type="GO" id="GO:1990817">
    <property type="term" value="F:poly(A) RNA polymerase activity"/>
    <property type="evidence" value="ECO:0007669"/>
    <property type="project" value="UniProtKB-EC"/>
</dbReference>
<dbReference type="Pfam" id="PF03828">
    <property type="entry name" value="PAP_assoc"/>
    <property type="match status" value="2"/>
</dbReference>
<dbReference type="GO" id="GO:0031499">
    <property type="term" value="C:TRAMP complex"/>
    <property type="evidence" value="ECO:0007669"/>
    <property type="project" value="TreeGrafter"/>
</dbReference>
<feature type="domain" description="PAP-associated" evidence="6">
    <location>
        <begin position="392"/>
        <end position="450"/>
    </location>
</feature>
<feature type="domain" description="Poly(A) RNA polymerase mitochondrial-like central palm" evidence="7">
    <location>
        <begin position="195"/>
        <end position="326"/>
    </location>
</feature>